<organism evidence="1 2">
    <name type="scientific">Duganella vulcania</name>
    <dbReference type="NCBI Taxonomy" id="2692166"/>
    <lineage>
        <taxon>Bacteria</taxon>
        <taxon>Pseudomonadati</taxon>
        <taxon>Pseudomonadota</taxon>
        <taxon>Betaproteobacteria</taxon>
        <taxon>Burkholderiales</taxon>
        <taxon>Oxalobacteraceae</taxon>
        <taxon>Telluria group</taxon>
        <taxon>Duganella</taxon>
    </lineage>
</organism>
<protein>
    <submittedName>
        <fullName evidence="1">Uncharacterized protein</fullName>
    </submittedName>
</protein>
<dbReference type="Proteomes" id="UP000447355">
    <property type="component" value="Unassembled WGS sequence"/>
</dbReference>
<dbReference type="AlphaFoldDB" id="A0A845GSP8"/>
<dbReference type="EMBL" id="WWCX01000041">
    <property type="protein sequence ID" value="MYM96256.1"/>
    <property type="molecule type" value="Genomic_DNA"/>
</dbReference>
<evidence type="ECO:0000313" key="2">
    <source>
        <dbReference type="Proteomes" id="UP000447355"/>
    </source>
</evidence>
<proteinExistence type="predicted"/>
<accession>A0A845GSP8</accession>
<name>A0A845GSP8_9BURK</name>
<sequence length="146" mass="17008">MLVIRQSQLQCFAAARRDAYMDALMAYLRAQFHAELWSLNQEELRHHVETALRHAANFGIVGERNCRRYLNLAVWYGWDFHARAETAWMRNVLGPDQPGTPESRLHHLVSRCIRRAEIAERNFRLGRARHAEGGASAYPELRLLKE</sequence>
<comment type="caution">
    <text evidence="1">The sequence shown here is derived from an EMBL/GenBank/DDBJ whole genome shotgun (WGS) entry which is preliminary data.</text>
</comment>
<gene>
    <name evidence="1" type="ORF">GTP90_20530</name>
</gene>
<evidence type="ECO:0000313" key="1">
    <source>
        <dbReference type="EMBL" id="MYM96256.1"/>
    </source>
</evidence>
<reference evidence="1" key="1">
    <citation type="submission" date="2019-12" db="EMBL/GenBank/DDBJ databases">
        <title>Novel species isolated from a subtropical stream in China.</title>
        <authorList>
            <person name="Lu H."/>
        </authorList>
    </citation>
    <scope>NUCLEOTIDE SEQUENCE [LARGE SCALE GENOMIC DNA]</scope>
    <source>
        <strain evidence="1">FT81W</strain>
    </source>
</reference>
<dbReference type="RefSeq" id="WP_161085279.1">
    <property type="nucleotide sequence ID" value="NZ_WWCX01000041.1"/>
</dbReference>